<proteinExistence type="predicted"/>
<dbReference type="EMBL" id="JBHTCA010000004">
    <property type="protein sequence ID" value="MFC7408709.1"/>
    <property type="molecule type" value="Genomic_DNA"/>
</dbReference>
<reference evidence="2" key="1">
    <citation type="journal article" date="2019" name="Int. J. Syst. Evol. Microbiol.">
        <title>The Global Catalogue of Microorganisms (GCM) 10K type strain sequencing project: providing services to taxonomists for standard genome sequencing and annotation.</title>
        <authorList>
            <consortium name="The Broad Institute Genomics Platform"/>
            <consortium name="The Broad Institute Genome Sequencing Center for Infectious Disease"/>
            <person name="Wu L."/>
            <person name="Ma J."/>
        </authorList>
    </citation>
    <scope>NUCLEOTIDE SEQUENCE [LARGE SCALE GENOMIC DNA]</scope>
    <source>
        <strain evidence="2">CGMCC 1.12371</strain>
    </source>
</reference>
<dbReference type="RefSeq" id="WP_382221391.1">
    <property type="nucleotide sequence ID" value="NZ_JBHTCA010000004.1"/>
</dbReference>
<protein>
    <submittedName>
        <fullName evidence="1">DUF1799 domain-containing protein</fullName>
    </submittedName>
</protein>
<evidence type="ECO:0000313" key="1">
    <source>
        <dbReference type="EMBL" id="MFC7408709.1"/>
    </source>
</evidence>
<evidence type="ECO:0000313" key="2">
    <source>
        <dbReference type="Proteomes" id="UP001596501"/>
    </source>
</evidence>
<sequence>MPTIAEMRADGWEPEDFEAEDPVEVWPENWQAFTTFMRLRTQWLLGPGGPIGLNYVPLFSLMDRLGLQGREWDDFLSDVQALEEGALDQIAKNKPPG</sequence>
<name>A0ABW2QGZ6_9BURK</name>
<organism evidence="1 2">
    <name type="scientific">Hydrogenophaga atypica</name>
    <dbReference type="NCBI Taxonomy" id="249409"/>
    <lineage>
        <taxon>Bacteria</taxon>
        <taxon>Pseudomonadati</taxon>
        <taxon>Pseudomonadota</taxon>
        <taxon>Betaproteobacteria</taxon>
        <taxon>Burkholderiales</taxon>
        <taxon>Comamonadaceae</taxon>
        <taxon>Hydrogenophaga</taxon>
    </lineage>
</organism>
<gene>
    <name evidence="1" type="ORF">ACFQPB_07540</name>
</gene>
<accession>A0ABW2QGZ6</accession>
<dbReference type="Pfam" id="PF08809">
    <property type="entry name" value="DUF1799"/>
    <property type="match status" value="1"/>
</dbReference>
<dbReference type="InterPro" id="IPR014915">
    <property type="entry name" value="Phage_TLS_TfmB"/>
</dbReference>
<dbReference type="Proteomes" id="UP001596501">
    <property type="component" value="Unassembled WGS sequence"/>
</dbReference>
<comment type="caution">
    <text evidence="1">The sequence shown here is derived from an EMBL/GenBank/DDBJ whole genome shotgun (WGS) entry which is preliminary data.</text>
</comment>
<keyword evidence="2" id="KW-1185">Reference proteome</keyword>